<comment type="caution">
    <text evidence="9">The sequence shown here is derived from an EMBL/GenBank/DDBJ whole genome shotgun (WGS) entry which is preliminary data.</text>
</comment>
<dbReference type="RefSeq" id="WP_106198315.1">
    <property type="nucleotide sequence ID" value="NZ_JAXEIU010000040.1"/>
</dbReference>
<evidence type="ECO:0000256" key="3">
    <source>
        <dbReference type="ARBA" id="ARBA00022692"/>
    </source>
</evidence>
<protein>
    <submittedName>
        <fullName evidence="9">Undecaprenyl-diphosphatase</fullName>
    </submittedName>
</protein>
<feature type="domain" description="Phosphatidic acid phosphatase type 2/haloperoxidase" evidence="8">
    <location>
        <begin position="59"/>
        <end position="169"/>
    </location>
</feature>
<gene>
    <name evidence="9" type="ORF">B0H50_11716</name>
</gene>
<name>A0ABX5LJM9_9BACT</name>
<keyword evidence="3 7" id="KW-0812">Transmembrane</keyword>
<keyword evidence="2" id="KW-1003">Cell membrane</keyword>
<keyword evidence="10" id="KW-1185">Reference proteome</keyword>
<dbReference type="PANTHER" id="PTHR14969:SF62">
    <property type="entry name" value="DECAPRENYLPHOSPHORYL-5-PHOSPHORIBOSE PHOSPHATASE RV3807C-RELATED"/>
    <property type="match status" value="1"/>
</dbReference>
<proteinExistence type="predicted"/>
<dbReference type="InterPro" id="IPR036938">
    <property type="entry name" value="PAP2/HPO_sf"/>
</dbReference>
<evidence type="ECO:0000256" key="5">
    <source>
        <dbReference type="ARBA" id="ARBA00022989"/>
    </source>
</evidence>
<keyword evidence="6 7" id="KW-0472">Membrane</keyword>
<feature type="transmembrane region" description="Helical" evidence="7">
    <location>
        <begin position="115"/>
        <end position="142"/>
    </location>
</feature>
<dbReference type="InterPro" id="IPR000326">
    <property type="entry name" value="PAP2/HPO"/>
</dbReference>
<dbReference type="Proteomes" id="UP000245523">
    <property type="component" value="Unassembled WGS sequence"/>
</dbReference>
<feature type="transmembrane region" description="Helical" evidence="7">
    <location>
        <begin position="57"/>
        <end position="78"/>
    </location>
</feature>
<sequence>MMQKISQWDERVSRYLYTHRLSEKADKWLRRYTRLGDGYVWALIILLILWQEGWKPLLLVLTQVLPSLVASLALYWLVKLSTKRHRPFEAIPEFQALVPPLDKYSFPSGHTMNNLAIATTVLISVPAAGAVMMALPLTWGFLRVYFGVHWLSDVIGGFFLGILSFILGHLLWTFAMAPWALPLILEL</sequence>
<evidence type="ECO:0000256" key="2">
    <source>
        <dbReference type="ARBA" id="ARBA00022475"/>
    </source>
</evidence>
<evidence type="ECO:0000313" key="9">
    <source>
        <dbReference type="EMBL" id="PWK96048.1"/>
    </source>
</evidence>
<dbReference type="Pfam" id="PF01569">
    <property type="entry name" value="PAP2"/>
    <property type="match status" value="1"/>
</dbReference>
<dbReference type="Gene3D" id="1.20.144.10">
    <property type="entry name" value="Phosphatidic acid phosphatase type 2/haloperoxidase"/>
    <property type="match status" value="1"/>
</dbReference>
<dbReference type="SMART" id="SM00014">
    <property type="entry name" value="acidPPc"/>
    <property type="match status" value="1"/>
</dbReference>
<evidence type="ECO:0000256" key="7">
    <source>
        <dbReference type="SAM" id="Phobius"/>
    </source>
</evidence>
<feature type="transmembrane region" description="Helical" evidence="7">
    <location>
        <begin position="32"/>
        <end position="51"/>
    </location>
</feature>
<evidence type="ECO:0000256" key="4">
    <source>
        <dbReference type="ARBA" id="ARBA00022801"/>
    </source>
</evidence>
<dbReference type="PANTHER" id="PTHR14969">
    <property type="entry name" value="SPHINGOSINE-1-PHOSPHATE PHOSPHOHYDROLASE"/>
    <property type="match status" value="1"/>
</dbReference>
<evidence type="ECO:0000256" key="1">
    <source>
        <dbReference type="ARBA" id="ARBA00004651"/>
    </source>
</evidence>
<comment type="subcellular location">
    <subcellularLocation>
        <location evidence="1">Cell membrane</location>
        <topology evidence="1">Multi-pass membrane protein</topology>
    </subcellularLocation>
</comment>
<accession>A0ABX5LJM9</accession>
<evidence type="ECO:0000313" key="10">
    <source>
        <dbReference type="Proteomes" id="UP000245523"/>
    </source>
</evidence>
<keyword evidence="5 7" id="KW-1133">Transmembrane helix</keyword>
<evidence type="ECO:0000256" key="6">
    <source>
        <dbReference type="ARBA" id="ARBA00023136"/>
    </source>
</evidence>
<keyword evidence="4" id="KW-0378">Hydrolase</keyword>
<feature type="transmembrane region" description="Helical" evidence="7">
    <location>
        <begin position="154"/>
        <end position="181"/>
    </location>
</feature>
<dbReference type="SUPFAM" id="SSF48317">
    <property type="entry name" value="Acid phosphatase/Vanadium-dependent haloperoxidase"/>
    <property type="match status" value="1"/>
</dbReference>
<organism evidence="9 10">
    <name type="scientific">Hallerella porci</name>
    <dbReference type="NCBI Taxonomy" id="1945871"/>
    <lineage>
        <taxon>Bacteria</taxon>
        <taxon>Pseudomonadati</taxon>
        <taxon>Fibrobacterota</taxon>
        <taxon>Fibrobacteria</taxon>
        <taxon>Fibrobacterales</taxon>
        <taxon>Fibrobacteraceae</taxon>
        <taxon>Hallerella</taxon>
    </lineage>
</organism>
<evidence type="ECO:0000259" key="8">
    <source>
        <dbReference type="SMART" id="SM00014"/>
    </source>
</evidence>
<reference evidence="9 10" key="1">
    <citation type="submission" date="2018-05" db="EMBL/GenBank/DDBJ databases">
        <title>Animal gut microbial communities from fecal samples from Wisconsin, USA.</title>
        <authorList>
            <person name="Neumann A."/>
        </authorList>
    </citation>
    <scope>NUCLEOTIDE SEQUENCE [LARGE SCALE GENOMIC DNA]</scope>
    <source>
        <strain evidence="9 10">UWS4</strain>
    </source>
</reference>
<dbReference type="EMBL" id="QGHD01000017">
    <property type="protein sequence ID" value="PWK96048.1"/>
    <property type="molecule type" value="Genomic_DNA"/>
</dbReference>